<dbReference type="SUPFAM" id="SSF55486">
    <property type="entry name" value="Metalloproteases ('zincins'), catalytic domain"/>
    <property type="match status" value="1"/>
</dbReference>
<keyword evidence="5" id="KW-0482">Metalloprotease</keyword>
<evidence type="ECO:0000256" key="6">
    <source>
        <dbReference type="SAM" id="MobiDB-lite"/>
    </source>
</evidence>
<dbReference type="PANTHER" id="PTHR10201:SF323">
    <property type="entry name" value="MATRIX METALLOPROTEINASE-21"/>
    <property type="match status" value="1"/>
</dbReference>
<dbReference type="GO" id="GO:0004222">
    <property type="term" value="F:metalloendopeptidase activity"/>
    <property type="evidence" value="ECO:0007669"/>
    <property type="project" value="InterPro"/>
</dbReference>
<evidence type="ECO:0000256" key="1">
    <source>
        <dbReference type="ARBA" id="ARBA00022670"/>
    </source>
</evidence>
<feature type="domain" description="Peptidase metallopeptidase" evidence="7">
    <location>
        <begin position="88"/>
        <end position="240"/>
    </location>
</feature>
<proteinExistence type="predicted"/>
<dbReference type="GO" id="GO:0031012">
    <property type="term" value="C:extracellular matrix"/>
    <property type="evidence" value="ECO:0007669"/>
    <property type="project" value="InterPro"/>
</dbReference>
<dbReference type="GO" id="GO:0006508">
    <property type="term" value="P:proteolysis"/>
    <property type="evidence" value="ECO:0007669"/>
    <property type="project" value="UniProtKB-KW"/>
</dbReference>
<organism evidence="8 9">
    <name type="scientific">Companilactobacillus nodensis DSM 19682 = JCM 14932 = NBRC 107160</name>
    <dbReference type="NCBI Taxonomy" id="1423775"/>
    <lineage>
        <taxon>Bacteria</taxon>
        <taxon>Bacillati</taxon>
        <taxon>Bacillota</taxon>
        <taxon>Bacilli</taxon>
        <taxon>Lactobacillales</taxon>
        <taxon>Lactobacillaceae</taxon>
        <taxon>Companilactobacillus</taxon>
    </lineage>
</organism>
<dbReference type="EMBL" id="AZDZ01000001">
    <property type="protein sequence ID" value="KRK81301.1"/>
    <property type="molecule type" value="Genomic_DNA"/>
</dbReference>
<keyword evidence="9" id="KW-1185">Reference proteome</keyword>
<gene>
    <name evidence="8" type="ORF">FD03_GL000894</name>
</gene>
<name>A0A0R1KCP7_9LACO</name>
<dbReference type="SMART" id="SM00235">
    <property type="entry name" value="ZnMc"/>
    <property type="match status" value="1"/>
</dbReference>
<dbReference type="STRING" id="1423775.FD03_GL000894"/>
<dbReference type="eggNOG" id="COG5549">
    <property type="taxonomic scope" value="Bacteria"/>
</dbReference>
<dbReference type="InterPro" id="IPR024079">
    <property type="entry name" value="MetalloPept_cat_dom_sf"/>
</dbReference>
<dbReference type="Pfam" id="PF00413">
    <property type="entry name" value="Peptidase_M10"/>
    <property type="match status" value="1"/>
</dbReference>
<protein>
    <submittedName>
        <fullName evidence="8">Extracellular zinc metalloproteinase</fullName>
    </submittedName>
</protein>
<evidence type="ECO:0000256" key="5">
    <source>
        <dbReference type="ARBA" id="ARBA00023049"/>
    </source>
</evidence>
<dbReference type="AlphaFoldDB" id="A0A0R1KCP7"/>
<evidence type="ECO:0000256" key="2">
    <source>
        <dbReference type="ARBA" id="ARBA00022723"/>
    </source>
</evidence>
<dbReference type="Gene3D" id="3.40.390.10">
    <property type="entry name" value="Collagenase (Catalytic Domain)"/>
    <property type="match status" value="1"/>
</dbReference>
<dbReference type="PANTHER" id="PTHR10201">
    <property type="entry name" value="MATRIX METALLOPROTEINASE"/>
    <property type="match status" value="1"/>
</dbReference>
<dbReference type="PATRIC" id="fig|1423775.4.peg.920"/>
<feature type="compositionally biased region" description="Polar residues" evidence="6">
    <location>
        <begin position="65"/>
        <end position="80"/>
    </location>
</feature>
<accession>A0A0R1KCP7</accession>
<dbReference type="InterPro" id="IPR001818">
    <property type="entry name" value="Pept_M10_metallopeptidase"/>
</dbReference>
<evidence type="ECO:0000313" key="8">
    <source>
        <dbReference type="EMBL" id="KRK81301.1"/>
    </source>
</evidence>
<keyword evidence="1" id="KW-0645">Protease</keyword>
<keyword evidence="2" id="KW-0479">Metal-binding</keyword>
<keyword evidence="4" id="KW-0862">Zinc</keyword>
<keyword evidence="3" id="KW-0378">Hydrolase</keyword>
<reference evidence="8 9" key="1">
    <citation type="journal article" date="2015" name="Genome Announc.">
        <title>Expanding the biotechnology potential of lactobacilli through comparative genomics of 213 strains and associated genera.</title>
        <authorList>
            <person name="Sun Z."/>
            <person name="Harris H.M."/>
            <person name="McCann A."/>
            <person name="Guo C."/>
            <person name="Argimon S."/>
            <person name="Zhang W."/>
            <person name="Yang X."/>
            <person name="Jeffery I.B."/>
            <person name="Cooney J.C."/>
            <person name="Kagawa T.F."/>
            <person name="Liu W."/>
            <person name="Song Y."/>
            <person name="Salvetti E."/>
            <person name="Wrobel A."/>
            <person name="Rasinkangas P."/>
            <person name="Parkhill J."/>
            <person name="Rea M.C."/>
            <person name="O'Sullivan O."/>
            <person name="Ritari J."/>
            <person name="Douillard F.P."/>
            <person name="Paul Ross R."/>
            <person name="Yang R."/>
            <person name="Briner A.E."/>
            <person name="Felis G.E."/>
            <person name="de Vos W.M."/>
            <person name="Barrangou R."/>
            <person name="Klaenhammer T.R."/>
            <person name="Caufield P.W."/>
            <person name="Cui Y."/>
            <person name="Zhang H."/>
            <person name="O'Toole P.W."/>
        </authorList>
    </citation>
    <scope>NUCLEOTIDE SEQUENCE [LARGE SCALE GENOMIC DNA]</scope>
    <source>
        <strain evidence="8 9">DSM 19682</strain>
    </source>
</reference>
<dbReference type="Proteomes" id="UP000051248">
    <property type="component" value="Unassembled WGS sequence"/>
</dbReference>
<dbReference type="GO" id="GO:0030574">
    <property type="term" value="P:collagen catabolic process"/>
    <property type="evidence" value="ECO:0007669"/>
    <property type="project" value="TreeGrafter"/>
</dbReference>
<sequence>MLLFVLSGIFLAEYTDVLPTTLQAQIVTNLSKSKNYLESAFDEYVPKIKSLTNSTNTATEDTTKQETATSQDKQTGSANGTPAFSMVNKFVLGNVYYYHFTKKTPKAARQAFNDAIYAYNQTGVVKLIAGKGNSSVNTVAFSVYYKDEGQRAQTLELGTGGPELTYKTNDPSKAAINHASAKINMTYPESVSDSVTMHELGHALGLNHSTETSSIMYPTNQGVKSLSEDDVAGLKNIYNK</sequence>
<evidence type="ECO:0000256" key="3">
    <source>
        <dbReference type="ARBA" id="ARBA00022801"/>
    </source>
</evidence>
<dbReference type="InterPro" id="IPR006026">
    <property type="entry name" value="Peptidase_Metallo"/>
</dbReference>
<feature type="region of interest" description="Disordered" evidence="6">
    <location>
        <begin position="55"/>
        <end position="80"/>
    </location>
</feature>
<dbReference type="GO" id="GO:0008270">
    <property type="term" value="F:zinc ion binding"/>
    <property type="evidence" value="ECO:0007669"/>
    <property type="project" value="InterPro"/>
</dbReference>
<evidence type="ECO:0000313" key="9">
    <source>
        <dbReference type="Proteomes" id="UP000051248"/>
    </source>
</evidence>
<evidence type="ECO:0000256" key="4">
    <source>
        <dbReference type="ARBA" id="ARBA00022833"/>
    </source>
</evidence>
<evidence type="ECO:0000259" key="7">
    <source>
        <dbReference type="SMART" id="SM00235"/>
    </source>
</evidence>
<comment type="caution">
    <text evidence="8">The sequence shown here is derived from an EMBL/GenBank/DDBJ whole genome shotgun (WGS) entry which is preliminary data.</text>
</comment>
<dbReference type="GO" id="GO:0030198">
    <property type="term" value="P:extracellular matrix organization"/>
    <property type="evidence" value="ECO:0007669"/>
    <property type="project" value="TreeGrafter"/>
</dbReference>